<feature type="transmembrane region" description="Helical" evidence="8">
    <location>
        <begin position="20"/>
        <end position="41"/>
    </location>
</feature>
<feature type="region of interest" description="Disordered" evidence="7">
    <location>
        <begin position="400"/>
        <end position="423"/>
    </location>
</feature>
<evidence type="ECO:0008006" key="11">
    <source>
        <dbReference type="Google" id="ProtNLM"/>
    </source>
</evidence>
<evidence type="ECO:0000256" key="4">
    <source>
        <dbReference type="ARBA" id="ARBA00022989"/>
    </source>
</evidence>
<comment type="caution">
    <text evidence="9">The sequence shown here is derived from an EMBL/GenBank/DDBJ whole genome shotgun (WGS) entry which is preliminary data.</text>
</comment>
<dbReference type="InterPro" id="IPR051143">
    <property type="entry name" value="TrkH_K-transport"/>
</dbReference>
<protein>
    <recommendedName>
        <fullName evidence="11">Cation transporter</fullName>
    </recommendedName>
</protein>
<proteinExistence type="predicted"/>
<keyword evidence="5" id="KW-0406">Ion transport</keyword>
<evidence type="ECO:0000256" key="2">
    <source>
        <dbReference type="ARBA" id="ARBA00022448"/>
    </source>
</evidence>
<organism evidence="9 10">
    <name type="scientific">Lithohypha guttulata</name>
    <dbReference type="NCBI Taxonomy" id="1690604"/>
    <lineage>
        <taxon>Eukaryota</taxon>
        <taxon>Fungi</taxon>
        <taxon>Dikarya</taxon>
        <taxon>Ascomycota</taxon>
        <taxon>Pezizomycotina</taxon>
        <taxon>Eurotiomycetes</taxon>
        <taxon>Chaetothyriomycetidae</taxon>
        <taxon>Chaetothyriales</taxon>
        <taxon>Trichomeriaceae</taxon>
        <taxon>Lithohypha</taxon>
    </lineage>
</organism>
<evidence type="ECO:0000313" key="10">
    <source>
        <dbReference type="Proteomes" id="UP001345013"/>
    </source>
</evidence>
<evidence type="ECO:0000256" key="7">
    <source>
        <dbReference type="SAM" id="MobiDB-lite"/>
    </source>
</evidence>
<dbReference type="Proteomes" id="UP001345013">
    <property type="component" value="Unassembled WGS sequence"/>
</dbReference>
<dbReference type="PANTHER" id="PTHR31064:SF30">
    <property type="entry name" value="HIGH-AFFINITY POTASSIUM TRANSPORT PROTEIN-RELATED"/>
    <property type="match status" value="1"/>
</dbReference>
<dbReference type="Pfam" id="PF02386">
    <property type="entry name" value="TrkH"/>
    <property type="match status" value="3"/>
</dbReference>
<evidence type="ECO:0000256" key="5">
    <source>
        <dbReference type="ARBA" id="ARBA00023065"/>
    </source>
</evidence>
<feature type="region of interest" description="Disordered" evidence="7">
    <location>
        <begin position="65"/>
        <end position="107"/>
    </location>
</feature>
<evidence type="ECO:0000256" key="1">
    <source>
        <dbReference type="ARBA" id="ARBA00004141"/>
    </source>
</evidence>
<keyword evidence="3 8" id="KW-0812">Transmembrane</keyword>
<reference evidence="9 10" key="1">
    <citation type="submission" date="2023-08" db="EMBL/GenBank/DDBJ databases">
        <title>Black Yeasts Isolated from many extreme environments.</title>
        <authorList>
            <person name="Coleine C."/>
            <person name="Stajich J.E."/>
            <person name="Selbmann L."/>
        </authorList>
    </citation>
    <scope>NUCLEOTIDE SEQUENCE [LARGE SCALE GENOMIC DNA]</scope>
    <source>
        <strain evidence="9 10">CCFEE 5885</strain>
    </source>
</reference>
<evidence type="ECO:0000256" key="8">
    <source>
        <dbReference type="SAM" id="Phobius"/>
    </source>
</evidence>
<feature type="transmembrane region" description="Helical" evidence="8">
    <location>
        <begin position="184"/>
        <end position="208"/>
    </location>
</feature>
<keyword evidence="10" id="KW-1185">Reference proteome</keyword>
<feature type="transmembrane region" description="Helical" evidence="8">
    <location>
        <begin position="228"/>
        <end position="247"/>
    </location>
</feature>
<feature type="transmembrane region" description="Helical" evidence="8">
    <location>
        <begin position="259"/>
        <end position="279"/>
    </location>
</feature>
<feature type="transmembrane region" description="Helical" evidence="8">
    <location>
        <begin position="321"/>
        <end position="341"/>
    </location>
</feature>
<name>A0ABR0K2V4_9EURO</name>
<dbReference type="InterPro" id="IPR003445">
    <property type="entry name" value="Cat_transpt"/>
</dbReference>
<keyword evidence="2" id="KW-0813">Transport</keyword>
<dbReference type="PANTHER" id="PTHR31064">
    <property type="entry name" value="POTASSIUM TRANSPORT PROTEIN DDB_G0292412-RELATED"/>
    <property type="match status" value="1"/>
</dbReference>
<evidence type="ECO:0000313" key="9">
    <source>
        <dbReference type="EMBL" id="KAK5083273.1"/>
    </source>
</evidence>
<feature type="region of interest" description="Disordered" evidence="7">
    <location>
        <begin position="562"/>
        <end position="613"/>
    </location>
</feature>
<evidence type="ECO:0000256" key="3">
    <source>
        <dbReference type="ARBA" id="ARBA00022692"/>
    </source>
</evidence>
<feature type="compositionally biased region" description="Polar residues" evidence="7">
    <location>
        <begin position="409"/>
        <end position="423"/>
    </location>
</feature>
<sequence>MCNVGLNTVSPGSLNGFQQSVLFVLMLMGDLSLVTISIVITRRYWFQKQMKDFVQHSAAGRRLAGDIERNPHASTSSTESAPLLRQRRQKRSKNQQEDLSVGKQANGHVRSGHVSGYGGFPSLWHSWLYRNTLGPLFHRLGGKQKPEHPYLSFEPSLDHKGRFHSLTPQQEREIGGVEFRALKLLTWLLPAYAMSWMLLLMVVMTPYVSQTNASNIIRASPPSNLNPAWWSVFASVSAYTNCGLNLLDENMIPLRNNYLVLIFTGMAVLTGNTLFPVFLRGSIWLLSKLVTKHSETHHTLMFLLHHPRRCYPFLFPSKQTWILLFTQIAINLTAWVLYIVLNVGYTSVDPLTPPGLRVFQGLYQAHGLPLQFFYMVAMYIDAFPTLMSLRTTNVYEERSIGQDDDSKSQADLTHTESQQNTKTSLSEHLRRQLAYDLWWIAICVWLVSIIERDKLAPPSPSPITSSHPSSHSSSHQTILAQPHPAFQNGLFAILFETVSAYGNVGLSLNVPYDNYSFSGAWQIGSKLILIAVMLRGRHRILPMAIDRAVLLPGQEIMEKLDKRFRTDDETEGDWERDEEEIREEERGSDAEEDREVGKHGGVRGGQTDDENET</sequence>
<gene>
    <name evidence="9" type="ORF">LTR24_007770</name>
</gene>
<dbReference type="EMBL" id="JAVRRG010000122">
    <property type="protein sequence ID" value="KAK5083273.1"/>
    <property type="molecule type" value="Genomic_DNA"/>
</dbReference>
<evidence type="ECO:0000256" key="6">
    <source>
        <dbReference type="ARBA" id="ARBA00023136"/>
    </source>
</evidence>
<keyword evidence="6 8" id="KW-0472">Membrane</keyword>
<accession>A0ABR0K2V4</accession>
<comment type="subcellular location">
    <subcellularLocation>
        <location evidence="1">Membrane</location>
        <topology evidence="1">Multi-pass membrane protein</topology>
    </subcellularLocation>
</comment>
<keyword evidence="4 8" id="KW-1133">Transmembrane helix</keyword>
<feature type="compositionally biased region" description="Acidic residues" evidence="7">
    <location>
        <begin position="568"/>
        <end position="582"/>
    </location>
</feature>